<feature type="domain" description="Bacterial bifunctional deaminase-reductase C-terminal" evidence="1">
    <location>
        <begin position="3"/>
        <end position="178"/>
    </location>
</feature>
<dbReference type="Gene3D" id="3.40.430.10">
    <property type="entry name" value="Dihydrofolate Reductase, subunit A"/>
    <property type="match status" value="1"/>
</dbReference>
<dbReference type="InterPro" id="IPR024072">
    <property type="entry name" value="DHFR-like_dom_sf"/>
</dbReference>
<proteinExistence type="predicted"/>
<comment type="caution">
    <text evidence="2">The sequence shown here is derived from an EMBL/GenBank/DDBJ whole genome shotgun (WGS) entry which is preliminary data.</text>
</comment>
<dbReference type="RefSeq" id="WP_211975877.1">
    <property type="nucleotide sequence ID" value="NZ_CBFHAM010000035.1"/>
</dbReference>
<name>A0ABS5J689_9BACT</name>
<dbReference type="SUPFAM" id="SSF53597">
    <property type="entry name" value="Dihydrofolate reductase-like"/>
    <property type="match status" value="1"/>
</dbReference>
<organism evidence="2 3">
    <name type="scientific">Chitinophaga hostae</name>
    <dbReference type="NCBI Taxonomy" id="2831022"/>
    <lineage>
        <taxon>Bacteria</taxon>
        <taxon>Pseudomonadati</taxon>
        <taxon>Bacteroidota</taxon>
        <taxon>Chitinophagia</taxon>
        <taxon>Chitinophagales</taxon>
        <taxon>Chitinophagaceae</taxon>
        <taxon>Chitinophaga</taxon>
    </lineage>
</organism>
<dbReference type="Proteomes" id="UP000676386">
    <property type="component" value="Unassembled WGS sequence"/>
</dbReference>
<reference evidence="2 3" key="1">
    <citation type="submission" date="2021-04" db="EMBL/GenBank/DDBJ databases">
        <title>Chitinophaga sp. nov., isolated from the rhizosphere soil.</title>
        <authorList>
            <person name="He S."/>
        </authorList>
    </citation>
    <scope>NUCLEOTIDE SEQUENCE [LARGE SCALE GENOMIC DNA]</scope>
    <source>
        <strain evidence="2 3">2R12</strain>
    </source>
</reference>
<sequence>MRKLKLQMQLSLDGYAAGPNGELDWMTWNFDDQLKEHLNELTDPVDTILLGRKLAEGFIPTWEARKSEPAGEDRAFVDKMNDTHKIVFSRTLKNADWKNTIVTNGNLADEINLLKKNKGGDMIMYGGNDFAANVINENLVDEYNLYIHPVAIGNGLAPFSGKKDLELLQSKVFPCGIVWVQYKSKS</sequence>
<dbReference type="InterPro" id="IPR002734">
    <property type="entry name" value="RibDG_C"/>
</dbReference>
<dbReference type="InterPro" id="IPR050765">
    <property type="entry name" value="Riboflavin_Biosynth_HTPR"/>
</dbReference>
<protein>
    <submittedName>
        <fullName evidence="2">Dihydrofolate reductase family protein</fullName>
    </submittedName>
</protein>
<accession>A0ABS5J689</accession>
<evidence type="ECO:0000259" key="1">
    <source>
        <dbReference type="Pfam" id="PF01872"/>
    </source>
</evidence>
<keyword evidence="3" id="KW-1185">Reference proteome</keyword>
<evidence type="ECO:0000313" key="3">
    <source>
        <dbReference type="Proteomes" id="UP000676386"/>
    </source>
</evidence>
<evidence type="ECO:0000313" key="2">
    <source>
        <dbReference type="EMBL" id="MBS0030738.1"/>
    </source>
</evidence>
<dbReference type="EMBL" id="JAGTXB010000017">
    <property type="protein sequence ID" value="MBS0030738.1"/>
    <property type="molecule type" value="Genomic_DNA"/>
</dbReference>
<gene>
    <name evidence="2" type="ORF">KE626_25655</name>
</gene>
<dbReference type="PANTHER" id="PTHR38011:SF11">
    <property type="entry name" value="2,5-DIAMINO-6-RIBOSYLAMINO-4(3H)-PYRIMIDINONE 5'-PHOSPHATE REDUCTASE"/>
    <property type="match status" value="1"/>
</dbReference>
<dbReference type="Pfam" id="PF01872">
    <property type="entry name" value="RibD_C"/>
    <property type="match status" value="1"/>
</dbReference>
<dbReference type="PANTHER" id="PTHR38011">
    <property type="entry name" value="DIHYDROFOLATE REDUCTASE FAMILY PROTEIN (AFU_ORTHOLOGUE AFUA_8G06820)"/>
    <property type="match status" value="1"/>
</dbReference>